<gene>
    <name evidence="3" type="ORF">E1288_29990</name>
</gene>
<proteinExistence type="predicted"/>
<sequence length="230" mass="24576">MVPARPGADARSCVRRYFSRWLAGLLVFVVGVSIVEVVVPPAVASAAEPKQRDPRENPLLPGQSTPERTSPGRTDADFASLTARAGYAGSRFDPVRSKLVSRSMFVEEWANPDGTRTVRQSTVPLNVKDAAGQWQPVDTTLVPGQRSARAQAQQHVLHPSVAGRANDPAVVAAEIEGKKASLALEQAADRPVRLGAIGWLQGSGVPPAARTTVRELKKAFGLNGNLFEDL</sequence>
<evidence type="ECO:0000313" key="4">
    <source>
        <dbReference type="Proteomes" id="UP000294947"/>
    </source>
</evidence>
<comment type="caution">
    <text evidence="3">The sequence shown here is derived from an EMBL/GenBank/DDBJ whole genome shotgun (WGS) entry which is preliminary data.</text>
</comment>
<evidence type="ECO:0000256" key="2">
    <source>
        <dbReference type="SAM" id="Phobius"/>
    </source>
</evidence>
<dbReference type="RefSeq" id="WP_207954635.1">
    <property type="nucleotide sequence ID" value="NZ_SMKW01000049.1"/>
</dbReference>
<keyword evidence="2" id="KW-0812">Transmembrane</keyword>
<dbReference type="AlphaFoldDB" id="A0A4R4YGF2"/>
<keyword evidence="2" id="KW-1133">Transmembrane helix</keyword>
<dbReference type="EMBL" id="SMKW01000049">
    <property type="protein sequence ID" value="TDD42312.1"/>
    <property type="molecule type" value="Genomic_DNA"/>
</dbReference>
<name>A0A4R4YGF2_9PSEU</name>
<feature type="transmembrane region" description="Helical" evidence="2">
    <location>
        <begin position="21"/>
        <end position="43"/>
    </location>
</feature>
<evidence type="ECO:0000313" key="3">
    <source>
        <dbReference type="EMBL" id="TDD42312.1"/>
    </source>
</evidence>
<dbReference type="Proteomes" id="UP000294947">
    <property type="component" value="Unassembled WGS sequence"/>
</dbReference>
<feature type="compositionally biased region" description="Polar residues" evidence="1">
    <location>
        <begin position="62"/>
        <end position="72"/>
    </location>
</feature>
<organism evidence="3 4">
    <name type="scientific">Saccharopolyspora elongata</name>
    <dbReference type="NCBI Taxonomy" id="2530387"/>
    <lineage>
        <taxon>Bacteria</taxon>
        <taxon>Bacillati</taxon>
        <taxon>Actinomycetota</taxon>
        <taxon>Actinomycetes</taxon>
        <taxon>Pseudonocardiales</taxon>
        <taxon>Pseudonocardiaceae</taxon>
        <taxon>Saccharopolyspora</taxon>
    </lineage>
</organism>
<evidence type="ECO:0000256" key="1">
    <source>
        <dbReference type="SAM" id="MobiDB-lite"/>
    </source>
</evidence>
<accession>A0A4R4YGF2</accession>
<protein>
    <submittedName>
        <fullName evidence="3">Uncharacterized protein</fullName>
    </submittedName>
</protein>
<keyword evidence="2" id="KW-0472">Membrane</keyword>
<keyword evidence="4" id="KW-1185">Reference proteome</keyword>
<reference evidence="3 4" key="1">
    <citation type="submission" date="2019-03" db="EMBL/GenBank/DDBJ databases">
        <title>Draft genome sequences of novel Actinobacteria.</title>
        <authorList>
            <person name="Sahin N."/>
            <person name="Ay H."/>
            <person name="Saygin H."/>
        </authorList>
    </citation>
    <scope>NUCLEOTIDE SEQUENCE [LARGE SCALE GENOMIC DNA]</scope>
    <source>
        <strain evidence="3 4">7K502</strain>
    </source>
</reference>
<feature type="region of interest" description="Disordered" evidence="1">
    <location>
        <begin position="44"/>
        <end position="75"/>
    </location>
</feature>